<keyword evidence="2" id="KW-1185">Reference proteome</keyword>
<comment type="caution">
    <text evidence="1">The sequence shown here is derived from an EMBL/GenBank/DDBJ whole genome shotgun (WGS) entry which is preliminary data.</text>
</comment>
<accession>A0A9D4BRB2</accession>
<dbReference type="AlphaFoldDB" id="A0A9D4BRB2"/>
<name>A0A9D4BRB2_DREPO</name>
<gene>
    <name evidence="1" type="ORF">DPMN_065449</name>
</gene>
<evidence type="ECO:0000313" key="2">
    <source>
        <dbReference type="Proteomes" id="UP000828390"/>
    </source>
</evidence>
<organism evidence="1 2">
    <name type="scientific">Dreissena polymorpha</name>
    <name type="common">Zebra mussel</name>
    <name type="synonym">Mytilus polymorpha</name>
    <dbReference type="NCBI Taxonomy" id="45954"/>
    <lineage>
        <taxon>Eukaryota</taxon>
        <taxon>Metazoa</taxon>
        <taxon>Spiralia</taxon>
        <taxon>Lophotrochozoa</taxon>
        <taxon>Mollusca</taxon>
        <taxon>Bivalvia</taxon>
        <taxon>Autobranchia</taxon>
        <taxon>Heteroconchia</taxon>
        <taxon>Euheterodonta</taxon>
        <taxon>Imparidentia</taxon>
        <taxon>Neoheterodontei</taxon>
        <taxon>Myida</taxon>
        <taxon>Dreissenoidea</taxon>
        <taxon>Dreissenidae</taxon>
        <taxon>Dreissena</taxon>
    </lineage>
</organism>
<dbReference type="Proteomes" id="UP000828390">
    <property type="component" value="Unassembled WGS sequence"/>
</dbReference>
<evidence type="ECO:0000313" key="1">
    <source>
        <dbReference type="EMBL" id="KAH3706070.1"/>
    </source>
</evidence>
<dbReference type="EMBL" id="JAIWYP010000014">
    <property type="protein sequence ID" value="KAH3706070.1"/>
    <property type="molecule type" value="Genomic_DNA"/>
</dbReference>
<reference evidence="1" key="2">
    <citation type="submission" date="2020-11" db="EMBL/GenBank/DDBJ databases">
        <authorList>
            <person name="McCartney M.A."/>
            <person name="Auch B."/>
            <person name="Kono T."/>
            <person name="Mallez S."/>
            <person name="Becker A."/>
            <person name="Gohl D.M."/>
            <person name="Silverstein K.A.T."/>
            <person name="Koren S."/>
            <person name="Bechman K.B."/>
            <person name="Herman A."/>
            <person name="Abrahante J.E."/>
            <person name="Garbe J."/>
        </authorList>
    </citation>
    <scope>NUCLEOTIDE SEQUENCE</scope>
    <source>
        <strain evidence="1">Duluth1</strain>
        <tissue evidence="1">Whole animal</tissue>
    </source>
</reference>
<proteinExistence type="predicted"/>
<protein>
    <submittedName>
        <fullName evidence="1">Uncharacterized protein</fullName>
    </submittedName>
</protein>
<sequence>MFAVSFVRSCISQVPEQATIMDLAPVAMEKDTKAEKARENLGQNQATVPNPVTVEMDIKAENSSESS</sequence>
<reference evidence="1" key="1">
    <citation type="journal article" date="2019" name="bioRxiv">
        <title>The Genome of the Zebra Mussel, Dreissena polymorpha: A Resource for Invasive Species Research.</title>
        <authorList>
            <person name="McCartney M.A."/>
            <person name="Auch B."/>
            <person name="Kono T."/>
            <person name="Mallez S."/>
            <person name="Zhang Y."/>
            <person name="Obille A."/>
            <person name="Becker A."/>
            <person name="Abrahante J.E."/>
            <person name="Garbe J."/>
            <person name="Badalamenti J.P."/>
            <person name="Herman A."/>
            <person name="Mangelson H."/>
            <person name="Liachko I."/>
            <person name="Sullivan S."/>
            <person name="Sone E.D."/>
            <person name="Koren S."/>
            <person name="Silverstein K.A.T."/>
            <person name="Beckman K.B."/>
            <person name="Gohl D.M."/>
        </authorList>
    </citation>
    <scope>NUCLEOTIDE SEQUENCE</scope>
    <source>
        <strain evidence="1">Duluth1</strain>
        <tissue evidence="1">Whole animal</tissue>
    </source>
</reference>